<accession>A0ABP3I7M0</accession>
<dbReference type="CDD" id="cd03674">
    <property type="entry name" value="NUDIX_Hydrolase"/>
    <property type="match status" value="1"/>
</dbReference>
<dbReference type="InterPro" id="IPR000086">
    <property type="entry name" value="NUDIX_hydrolase_dom"/>
</dbReference>
<dbReference type="Pfam" id="PF00293">
    <property type="entry name" value="NUDIX"/>
    <property type="match status" value="1"/>
</dbReference>
<dbReference type="PANTHER" id="PTHR21340">
    <property type="entry name" value="DIADENOSINE 5,5-P1,P4-TETRAPHOSPHATE PYROPHOSPHOHYDROLASE MUTT"/>
    <property type="match status" value="1"/>
</dbReference>
<keyword evidence="1" id="KW-0378">Hydrolase</keyword>
<dbReference type="InterPro" id="IPR051325">
    <property type="entry name" value="Nudix_hydrolase_domain"/>
</dbReference>
<feature type="region of interest" description="Disordered" evidence="2">
    <location>
        <begin position="1"/>
        <end position="23"/>
    </location>
</feature>
<feature type="compositionally biased region" description="Basic and acidic residues" evidence="2">
    <location>
        <begin position="12"/>
        <end position="23"/>
    </location>
</feature>
<dbReference type="SUPFAM" id="SSF55811">
    <property type="entry name" value="Nudix"/>
    <property type="match status" value="1"/>
</dbReference>
<proteinExistence type="predicted"/>
<reference evidence="5" key="1">
    <citation type="journal article" date="2019" name="Int. J. Syst. Evol. Microbiol.">
        <title>The Global Catalogue of Microorganisms (GCM) 10K type strain sequencing project: providing services to taxonomists for standard genome sequencing and annotation.</title>
        <authorList>
            <consortium name="The Broad Institute Genomics Platform"/>
            <consortium name="The Broad Institute Genome Sequencing Center for Infectious Disease"/>
            <person name="Wu L."/>
            <person name="Ma J."/>
        </authorList>
    </citation>
    <scope>NUCLEOTIDE SEQUENCE [LARGE SCALE GENOMIC DNA]</scope>
    <source>
        <strain evidence="5">JCM 4788</strain>
    </source>
</reference>
<protein>
    <recommendedName>
        <fullName evidence="3">Nudix hydrolase domain-containing protein</fullName>
    </recommendedName>
</protein>
<name>A0ABP3I7M0_9ACTN</name>
<dbReference type="RefSeq" id="WP_344020712.1">
    <property type="nucleotide sequence ID" value="NZ_BAAABX010000010.1"/>
</dbReference>
<dbReference type="Proteomes" id="UP001500879">
    <property type="component" value="Unassembled WGS sequence"/>
</dbReference>
<evidence type="ECO:0000313" key="5">
    <source>
        <dbReference type="Proteomes" id="UP001500879"/>
    </source>
</evidence>
<dbReference type="PROSITE" id="PS51462">
    <property type="entry name" value="NUDIX"/>
    <property type="match status" value="1"/>
</dbReference>
<organism evidence="4 5">
    <name type="scientific">Streptomyces luteireticuli</name>
    <dbReference type="NCBI Taxonomy" id="173858"/>
    <lineage>
        <taxon>Bacteria</taxon>
        <taxon>Bacillati</taxon>
        <taxon>Actinomycetota</taxon>
        <taxon>Actinomycetes</taxon>
        <taxon>Kitasatosporales</taxon>
        <taxon>Streptomycetaceae</taxon>
        <taxon>Streptomyces</taxon>
    </lineage>
</organism>
<dbReference type="InterPro" id="IPR015797">
    <property type="entry name" value="NUDIX_hydrolase-like_dom_sf"/>
</dbReference>
<dbReference type="PANTHER" id="PTHR21340:SF0">
    <property type="entry name" value="BIS(5'-NUCLEOSYL)-TETRAPHOSPHATASE [ASYMMETRICAL]"/>
    <property type="match status" value="1"/>
</dbReference>
<evidence type="ECO:0000256" key="1">
    <source>
        <dbReference type="ARBA" id="ARBA00022801"/>
    </source>
</evidence>
<feature type="domain" description="Nudix hydrolase" evidence="3">
    <location>
        <begin position="45"/>
        <end position="180"/>
    </location>
</feature>
<dbReference type="EMBL" id="BAAABX010000010">
    <property type="protein sequence ID" value="GAA0393148.1"/>
    <property type="molecule type" value="Genomic_DNA"/>
</dbReference>
<evidence type="ECO:0000259" key="3">
    <source>
        <dbReference type="PROSITE" id="PS51462"/>
    </source>
</evidence>
<evidence type="ECO:0000256" key="2">
    <source>
        <dbReference type="SAM" id="MobiDB-lite"/>
    </source>
</evidence>
<dbReference type="Gene3D" id="3.90.79.10">
    <property type="entry name" value="Nucleoside Triphosphate Pyrophosphohydrolase"/>
    <property type="match status" value="1"/>
</dbReference>
<gene>
    <name evidence="4" type="ORF">GCM10010357_12430</name>
</gene>
<keyword evidence="5" id="KW-1185">Reference proteome</keyword>
<sequence length="191" mass="20618">MISAPLSVTDALDSHRPGDDRERADVGRLRALLASADDPWHRSLPLHVTASAVIVDPAGGRFLLRWHKRHGSWLLVGGHGDPGESDPLGVALREGLEETGLGDLAPWPWARLAHVVVVPVPAAGDEPAHEHADLRFVLATGTPEGIRPEHPGAELRWLAPDEADGLVAEENVRETLSRVRPLLNGRPVSRT</sequence>
<comment type="caution">
    <text evidence="4">The sequence shown here is derived from an EMBL/GenBank/DDBJ whole genome shotgun (WGS) entry which is preliminary data.</text>
</comment>
<evidence type="ECO:0000313" key="4">
    <source>
        <dbReference type="EMBL" id="GAA0393148.1"/>
    </source>
</evidence>